<gene>
    <name evidence="2" type="ORF">LKD70_06570</name>
</gene>
<dbReference type="RefSeq" id="WP_227707241.1">
    <property type="nucleotide sequence ID" value="NZ_JAJEQX010000009.1"/>
</dbReference>
<proteinExistence type="predicted"/>
<comment type="caution">
    <text evidence="2">The sequence shown here is derived from an EMBL/GenBank/DDBJ whole genome shotgun (WGS) entry which is preliminary data.</text>
</comment>
<accession>A0ABS8FWT8</accession>
<dbReference type="Proteomes" id="UP001198151">
    <property type="component" value="Unassembled WGS sequence"/>
</dbReference>
<sequence>MAAWVLFNCWQSLAHGTEYEPLPVLILCLATSVQFFSQTAIRQKMIAGDDEYKEPNRLLQMILLTVIFLIVLLSVGTYLAVTL</sequence>
<keyword evidence="1" id="KW-1133">Transmembrane helix</keyword>
<name>A0ABS8FWT8_9FIRM</name>
<keyword evidence="1" id="KW-0472">Membrane</keyword>
<dbReference type="EMBL" id="JAJEQX010000009">
    <property type="protein sequence ID" value="MCC2254104.1"/>
    <property type="molecule type" value="Genomic_DNA"/>
</dbReference>
<feature type="transmembrane region" description="Helical" evidence="1">
    <location>
        <begin position="24"/>
        <end position="41"/>
    </location>
</feature>
<evidence type="ECO:0000313" key="3">
    <source>
        <dbReference type="Proteomes" id="UP001198151"/>
    </source>
</evidence>
<evidence type="ECO:0000256" key="1">
    <source>
        <dbReference type="SAM" id="Phobius"/>
    </source>
</evidence>
<keyword evidence="3" id="KW-1185">Reference proteome</keyword>
<evidence type="ECO:0000313" key="2">
    <source>
        <dbReference type="EMBL" id="MCC2254104.1"/>
    </source>
</evidence>
<keyword evidence="1" id="KW-0812">Transmembrane</keyword>
<reference evidence="2 3" key="1">
    <citation type="submission" date="2021-10" db="EMBL/GenBank/DDBJ databases">
        <title>Anaerobic single-cell dispensing facilitates the cultivation of human gut bacteria.</title>
        <authorList>
            <person name="Afrizal A."/>
        </authorList>
    </citation>
    <scope>NUCLEOTIDE SEQUENCE [LARGE SCALE GENOMIC DNA]</scope>
    <source>
        <strain evidence="2 3">CLA-AA-H200</strain>
    </source>
</reference>
<protein>
    <submittedName>
        <fullName evidence="2">Uncharacterized protein</fullName>
    </submittedName>
</protein>
<feature type="transmembrane region" description="Helical" evidence="1">
    <location>
        <begin position="62"/>
        <end position="81"/>
    </location>
</feature>
<organism evidence="2 3">
    <name type="scientific">Ruminococcus turbiniformis</name>
    <dbReference type="NCBI Taxonomy" id="2881258"/>
    <lineage>
        <taxon>Bacteria</taxon>
        <taxon>Bacillati</taxon>
        <taxon>Bacillota</taxon>
        <taxon>Clostridia</taxon>
        <taxon>Eubacteriales</taxon>
        <taxon>Oscillospiraceae</taxon>
        <taxon>Ruminococcus</taxon>
    </lineage>
</organism>